<proteinExistence type="predicted"/>
<sequence length="787" mass="82733">MGVRLCSHRPFSSSYLPILLQRVLRLSVSSAMAMLTLTMVIMMMAVIPTRVVAVAGADGMSTARRGRESVVGTESGHQDIDEMRGGRRIQADPDPSAAILITNRTLLQGTRVVLTVTNAAGPSSGTIECFTWVRSVVFSSEKGLFFFMQDDSCWDTTTNSYVRGSRYLCKGDLRGIATSGDAQGKSSVLTLYWSSGGLNGTADSASTSLAWGAIANYWGFDLSRNEQYLVAPVDWGLGFVNTMDGSRTTFMIADFNCMFGALNPNGTILYVATGGCLERSAMDGESPGSFVNNFQTVACPSQPISGNPPSLAFGYRSFLQDGSYLYSIDRPNARILGFDLITGTMEVVSGTRIPYYVADNHNRVGIFNLRELALTQDGCNLFFVAYGATNVRWVTFDKPGGIVVREETVARCIVPGGCTIGWVTFDKPGGIVVREETVARCIVPGCNLFFVAYGATNVRWVTFDKPGGIVVREETVARCIVPGGCTIGWVTFDKPGGIVVREETVARCIVPGGCTIGTLALDNDDSHLYVSIQTGELFELPINKLGLHRCIGAFPTPVTPTQGSSAHDAHPSPSPSSSAAQSTQSSPSPSSSATSTASSSSPPSAPTDGSSAHPSPSPSLSASQFTESSPSPSTESSSSSSSSAQRSSPLPEPPTDLPAEGDTETQRSPSAGSSGSAAHTGNETIFLGRFSDIVSTPAPATPQTQPKKRVSVGLIVGLVVADCLTFAALAGAAVSLYFRPTKSSAMAGPGGMTARSSALEPPVAGTSAPQQVLDLLVPFPTVDDGRE</sequence>
<feature type="transmembrane region" description="Helical" evidence="2">
    <location>
        <begin position="23"/>
        <end position="47"/>
    </location>
</feature>
<evidence type="ECO:0000313" key="3">
    <source>
        <dbReference type="EMBL" id="GBG67084.1"/>
    </source>
</evidence>
<accession>A0A388KAI2</accession>
<evidence type="ECO:0000256" key="1">
    <source>
        <dbReference type="SAM" id="MobiDB-lite"/>
    </source>
</evidence>
<evidence type="ECO:0000256" key="2">
    <source>
        <dbReference type="SAM" id="Phobius"/>
    </source>
</evidence>
<feature type="transmembrane region" description="Helical" evidence="2">
    <location>
        <begin position="712"/>
        <end position="738"/>
    </location>
</feature>
<keyword evidence="4" id="KW-1185">Reference proteome</keyword>
<dbReference type="EMBL" id="BFEA01000082">
    <property type="protein sequence ID" value="GBG67084.1"/>
    <property type="molecule type" value="Genomic_DNA"/>
</dbReference>
<protein>
    <submittedName>
        <fullName evidence="3">Uncharacterized protein</fullName>
    </submittedName>
</protein>
<dbReference type="PANTHER" id="PTHR24216:SF65">
    <property type="entry name" value="PAXILLIN-LIKE PROTEIN 1"/>
    <property type="match status" value="1"/>
</dbReference>
<reference evidence="3 4" key="1">
    <citation type="journal article" date="2018" name="Cell">
        <title>The Chara Genome: Secondary Complexity and Implications for Plant Terrestrialization.</title>
        <authorList>
            <person name="Nishiyama T."/>
            <person name="Sakayama H."/>
            <person name="Vries J.D."/>
            <person name="Buschmann H."/>
            <person name="Saint-Marcoux D."/>
            <person name="Ullrich K.K."/>
            <person name="Haas F.B."/>
            <person name="Vanderstraeten L."/>
            <person name="Becker D."/>
            <person name="Lang D."/>
            <person name="Vosolsobe S."/>
            <person name="Rombauts S."/>
            <person name="Wilhelmsson P.K.I."/>
            <person name="Janitza P."/>
            <person name="Kern R."/>
            <person name="Heyl A."/>
            <person name="Rumpler F."/>
            <person name="Villalobos L.I.A.C."/>
            <person name="Clay J.M."/>
            <person name="Skokan R."/>
            <person name="Toyoda A."/>
            <person name="Suzuki Y."/>
            <person name="Kagoshima H."/>
            <person name="Schijlen E."/>
            <person name="Tajeshwar N."/>
            <person name="Catarino B."/>
            <person name="Hetherington A.J."/>
            <person name="Saltykova A."/>
            <person name="Bonnot C."/>
            <person name="Breuninger H."/>
            <person name="Symeonidi A."/>
            <person name="Radhakrishnan G.V."/>
            <person name="Van Nieuwerburgh F."/>
            <person name="Deforce D."/>
            <person name="Chang C."/>
            <person name="Karol K.G."/>
            <person name="Hedrich R."/>
            <person name="Ulvskov P."/>
            <person name="Glockner G."/>
            <person name="Delwiche C.F."/>
            <person name="Petrasek J."/>
            <person name="Van de Peer Y."/>
            <person name="Friml J."/>
            <person name="Beilby M."/>
            <person name="Dolan L."/>
            <person name="Kohara Y."/>
            <person name="Sugano S."/>
            <person name="Fujiyama A."/>
            <person name="Delaux P.-M."/>
            <person name="Quint M."/>
            <person name="TheiBen G."/>
            <person name="Hagemann M."/>
            <person name="Harholt J."/>
            <person name="Dunand C."/>
            <person name="Zachgo S."/>
            <person name="Langdale J."/>
            <person name="Maumus F."/>
            <person name="Straeten D.V.D."/>
            <person name="Gould S.B."/>
            <person name="Rensing S.A."/>
        </authorList>
    </citation>
    <scope>NUCLEOTIDE SEQUENCE [LARGE SCALE GENOMIC DNA]</scope>
    <source>
        <strain evidence="3 4">S276</strain>
    </source>
</reference>
<feature type="region of interest" description="Disordered" evidence="1">
    <location>
        <begin position="558"/>
        <end position="680"/>
    </location>
</feature>
<organism evidence="3 4">
    <name type="scientific">Chara braunii</name>
    <name type="common">Braun's stonewort</name>
    <dbReference type="NCBI Taxonomy" id="69332"/>
    <lineage>
        <taxon>Eukaryota</taxon>
        <taxon>Viridiplantae</taxon>
        <taxon>Streptophyta</taxon>
        <taxon>Charophyceae</taxon>
        <taxon>Charales</taxon>
        <taxon>Characeae</taxon>
        <taxon>Chara</taxon>
    </lineage>
</organism>
<dbReference type="Proteomes" id="UP000265515">
    <property type="component" value="Unassembled WGS sequence"/>
</dbReference>
<keyword evidence="2" id="KW-0812">Transmembrane</keyword>
<dbReference type="AlphaFoldDB" id="A0A388KAI2"/>
<evidence type="ECO:0000313" key="4">
    <source>
        <dbReference type="Proteomes" id="UP000265515"/>
    </source>
</evidence>
<feature type="compositionally biased region" description="Low complexity" evidence="1">
    <location>
        <begin position="668"/>
        <end position="678"/>
    </location>
</feature>
<gene>
    <name evidence="3" type="ORF">CBR_g78865</name>
</gene>
<comment type="caution">
    <text evidence="3">The sequence shown here is derived from an EMBL/GenBank/DDBJ whole genome shotgun (WGS) entry which is preliminary data.</text>
</comment>
<name>A0A388KAI2_CHABU</name>
<feature type="region of interest" description="Disordered" evidence="1">
    <location>
        <begin position="746"/>
        <end position="771"/>
    </location>
</feature>
<dbReference type="Gramene" id="GBG67084">
    <property type="protein sequence ID" value="GBG67084"/>
    <property type="gene ID" value="CBR_g78865"/>
</dbReference>
<dbReference type="SUPFAM" id="SSF75011">
    <property type="entry name" value="3-carboxy-cis,cis-mucoante lactonizing enzyme"/>
    <property type="match status" value="1"/>
</dbReference>
<feature type="compositionally biased region" description="Low complexity" evidence="1">
    <location>
        <begin position="575"/>
        <end position="648"/>
    </location>
</feature>
<dbReference type="PANTHER" id="PTHR24216">
    <property type="entry name" value="PAXILLIN-RELATED"/>
    <property type="match status" value="1"/>
</dbReference>
<keyword evidence="2" id="KW-0472">Membrane</keyword>
<keyword evidence="2" id="KW-1133">Transmembrane helix</keyword>